<evidence type="ECO:0000256" key="1">
    <source>
        <dbReference type="SAM" id="SignalP"/>
    </source>
</evidence>
<evidence type="ECO:0000313" key="3">
    <source>
        <dbReference type="EMBL" id="OYQ22836.1"/>
    </source>
</evidence>
<evidence type="ECO:0000259" key="2">
    <source>
        <dbReference type="PROSITE" id="PS50983"/>
    </source>
</evidence>
<feature type="domain" description="Fe/B12 periplasmic-binding" evidence="2">
    <location>
        <begin position="63"/>
        <end position="367"/>
    </location>
</feature>
<name>A0A255Y0V4_9PROT</name>
<feature type="chain" id="PRO_5012807124" evidence="1">
    <location>
        <begin position="41"/>
        <end position="394"/>
    </location>
</feature>
<dbReference type="InterPro" id="IPR050902">
    <property type="entry name" value="ABC_Transporter_SBP"/>
</dbReference>
<evidence type="ECO:0000313" key="4">
    <source>
        <dbReference type="Proteomes" id="UP000216361"/>
    </source>
</evidence>
<sequence>MLPMTHRNRGSRFPLIHRLKAALAAAVLTAACALPMAAAAQAPMIEVTDLAGRTVKVKAGADRVILGEGRLMYGLGILDKDQPFKRIAGWAEDMILYDPGTYRAFKTKFPEAEKLPRFGSAFNGDFSVEKALSLAPDVVLMPLSGIYKARETGMIDKFEKAGVPLVFIDLREEPLVNTVPSILLVGQIYGREKQAQEFVNFYLRESRKVMIRAAQKKDKDRVPVFFERAAGYSPDQCCMTFGNANLGAVLQAAGGRNWGSAKFAGLGGEVNQEAVFAENLPVIIGTGADWAESTPGSVAVPFGYETNPTAVQAALKGLANRKGWPTLKAVQTKQFYGVYHQFYTSPSHVVALQVFAKWLYPDEFKDIDPDATLAEYHQRFSPIPLTGQFWAQLQ</sequence>
<proteinExistence type="predicted"/>
<reference evidence="3 4" key="1">
    <citation type="submission" date="2017-07" db="EMBL/GenBank/DDBJ databases">
        <title>Elstera cyanobacteriorum sp. nov., a novel bacterium isolated from cyanobacterial aggregates in a eutrophic lake.</title>
        <authorList>
            <person name="Cai H."/>
        </authorList>
    </citation>
    <scope>NUCLEOTIDE SEQUENCE [LARGE SCALE GENOMIC DNA]</scope>
    <source>
        <strain evidence="3 4">TH019</strain>
    </source>
</reference>
<dbReference type="Proteomes" id="UP000216361">
    <property type="component" value="Unassembled WGS sequence"/>
</dbReference>
<comment type="caution">
    <text evidence="3">The sequence shown here is derived from an EMBL/GenBank/DDBJ whole genome shotgun (WGS) entry which is preliminary data.</text>
</comment>
<dbReference type="AlphaFoldDB" id="A0A255Y0V4"/>
<gene>
    <name evidence="3" type="ORF">CHR90_00045</name>
</gene>
<dbReference type="PROSITE" id="PS50983">
    <property type="entry name" value="FE_B12_PBP"/>
    <property type="match status" value="1"/>
</dbReference>
<dbReference type="Gene3D" id="3.40.50.1980">
    <property type="entry name" value="Nitrogenase molybdenum iron protein domain"/>
    <property type="match status" value="2"/>
</dbReference>
<feature type="signal peptide" evidence="1">
    <location>
        <begin position="1"/>
        <end position="40"/>
    </location>
</feature>
<dbReference type="InterPro" id="IPR002491">
    <property type="entry name" value="ABC_transptr_periplasmic_BD"/>
</dbReference>
<dbReference type="SUPFAM" id="SSF53807">
    <property type="entry name" value="Helical backbone' metal receptor"/>
    <property type="match status" value="1"/>
</dbReference>
<dbReference type="OrthoDB" id="9775594at2"/>
<dbReference type="EMBL" id="NOXS01000003">
    <property type="protein sequence ID" value="OYQ22836.1"/>
    <property type="molecule type" value="Genomic_DNA"/>
</dbReference>
<dbReference type="PANTHER" id="PTHR30535">
    <property type="entry name" value="VITAMIN B12-BINDING PROTEIN"/>
    <property type="match status" value="1"/>
</dbReference>
<accession>A0A255Y0V4</accession>
<keyword evidence="1" id="KW-0732">Signal</keyword>
<keyword evidence="4" id="KW-1185">Reference proteome</keyword>
<dbReference type="PROSITE" id="PS51257">
    <property type="entry name" value="PROKAR_LIPOPROTEIN"/>
    <property type="match status" value="1"/>
</dbReference>
<dbReference type="Pfam" id="PF01497">
    <property type="entry name" value="Peripla_BP_2"/>
    <property type="match status" value="1"/>
</dbReference>
<protein>
    <submittedName>
        <fullName evidence="3">ABC transporter substrate-binding protein</fullName>
    </submittedName>
</protein>
<organism evidence="3 4">
    <name type="scientific">Elstera cyanobacteriorum</name>
    <dbReference type="NCBI Taxonomy" id="2022747"/>
    <lineage>
        <taxon>Bacteria</taxon>
        <taxon>Pseudomonadati</taxon>
        <taxon>Pseudomonadota</taxon>
        <taxon>Alphaproteobacteria</taxon>
        <taxon>Rhodospirillales</taxon>
        <taxon>Rhodospirillaceae</taxon>
        <taxon>Elstera</taxon>
    </lineage>
</organism>
<dbReference type="PANTHER" id="PTHR30535:SF34">
    <property type="entry name" value="MOLYBDATE-BINDING PROTEIN MOLA"/>
    <property type="match status" value="1"/>
</dbReference>